<dbReference type="EMBL" id="JAIKTS010000005">
    <property type="protein sequence ID" value="MCL7715597.1"/>
    <property type="molecule type" value="Genomic_DNA"/>
</dbReference>
<evidence type="ECO:0000313" key="3">
    <source>
        <dbReference type="Proteomes" id="UP001431235"/>
    </source>
</evidence>
<accession>A0ABT0SK10</accession>
<evidence type="ECO:0000313" key="2">
    <source>
        <dbReference type="EMBL" id="MCL7715597.1"/>
    </source>
</evidence>
<dbReference type="Proteomes" id="UP001431235">
    <property type="component" value="Unassembled WGS sequence"/>
</dbReference>
<keyword evidence="3" id="KW-1185">Reference proteome</keyword>
<organism evidence="2 3">
    <name type="scientific">Stenotrophomonas mori</name>
    <dbReference type="NCBI Taxonomy" id="2871096"/>
    <lineage>
        <taxon>Bacteria</taxon>
        <taxon>Pseudomonadati</taxon>
        <taxon>Pseudomonadota</taxon>
        <taxon>Gammaproteobacteria</taxon>
        <taxon>Lysobacterales</taxon>
        <taxon>Lysobacteraceae</taxon>
        <taxon>Stenotrophomonas</taxon>
    </lineage>
</organism>
<gene>
    <name evidence="2" type="ORF">K5L01_13200</name>
</gene>
<comment type="caution">
    <text evidence="2">The sequence shown here is derived from an EMBL/GenBank/DDBJ whole genome shotgun (WGS) entry which is preliminary data.</text>
</comment>
<feature type="region of interest" description="Disordered" evidence="1">
    <location>
        <begin position="1"/>
        <end position="23"/>
    </location>
</feature>
<evidence type="ECO:0000256" key="1">
    <source>
        <dbReference type="SAM" id="MobiDB-lite"/>
    </source>
</evidence>
<name>A0ABT0SK10_9GAMM</name>
<protein>
    <submittedName>
        <fullName evidence="2">Uncharacterized protein</fullName>
    </submittedName>
</protein>
<sequence length="91" mass="9704">MPDAPLPPERPRRTAARASGAEPPLYLGDPLIVAIDMRPLAASDDDAPAIDLRFTADARQQSAQRTRPHVGRQLALVAGGKALYVSPALPR</sequence>
<proteinExistence type="predicted"/>
<reference evidence="2 3" key="1">
    <citation type="submission" date="2021-08" db="EMBL/GenBank/DDBJ databases">
        <title>Novel members of of the genus Stenotrophomonas from differernt environment.</title>
        <authorList>
            <person name="Deng Y."/>
        </authorList>
    </citation>
    <scope>NUCLEOTIDE SEQUENCE [LARGE SCALE GENOMIC DNA]</scope>
    <source>
        <strain evidence="2 3">CPCC 101365</strain>
    </source>
</reference>